<proteinExistence type="predicted"/>
<keyword evidence="2" id="KW-1185">Reference proteome</keyword>
<evidence type="ECO:0000313" key="2">
    <source>
        <dbReference type="Proteomes" id="UP001519363"/>
    </source>
</evidence>
<protein>
    <recommendedName>
        <fullName evidence="3">Hedgehog/Intein (Hint) domain-containing protein</fullName>
    </recommendedName>
</protein>
<evidence type="ECO:0008006" key="3">
    <source>
        <dbReference type="Google" id="ProtNLM"/>
    </source>
</evidence>
<sequence length="151" mass="16399">MLTAEEITAGLAPLTGQVLGWAGRVADMVELGFGDEVELPSNMGGTRRLPRHVLHLRCPCRVLAGEEILLGSHDVFRPEVFQARAAELNALLARRRPEVLAVRGGPGGALELDLAEGLLVQVLPVRSGAHEAWRYFRPGDLDSHVVVPDER</sequence>
<organism evidence="1 2">
    <name type="scientific">Crossiella equi</name>
    <dbReference type="NCBI Taxonomy" id="130796"/>
    <lineage>
        <taxon>Bacteria</taxon>
        <taxon>Bacillati</taxon>
        <taxon>Actinomycetota</taxon>
        <taxon>Actinomycetes</taxon>
        <taxon>Pseudonocardiales</taxon>
        <taxon>Pseudonocardiaceae</taxon>
        <taxon>Crossiella</taxon>
    </lineage>
</organism>
<evidence type="ECO:0000313" key="1">
    <source>
        <dbReference type="EMBL" id="MBP2477324.1"/>
    </source>
</evidence>
<comment type="caution">
    <text evidence="1">The sequence shown here is derived from an EMBL/GenBank/DDBJ whole genome shotgun (WGS) entry which is preliminary data.</text>
</comment>
<name>A0ABS5AM85_9PSEU</name>
<reference evidence="1 2" key="1">
    <citation type="submission" date="2021-03" db="EMBL/GenBank/DDBJ databases">
        <title>Sequencing the genomes of 1000 actinobacteria strains.</title>
        <authorList>
            <person name="Klenk H.-P."/>
        </authorList>
    </citation>
    <scope>NUCLEOTIDE SEQUENCE [LARGE SCALE GENOMIC DNA]</scope>
    <source>
        <strain evidence="1 2">DSM 44580</strain>
    </source>
</reference>
<gene>
    <name evidence="1" type="ORF">JOF53_006196</name>
</gene>
<dbReference type="Proteomes" id="UP001519363">
    <property type="component" value="Unassembled WGS sequence"/>
</dbReference>
<dbReference type="RefSeq" id="WP_143342332.1">
    <property type="nucleotide sequence ID" value="NZ_JAGIOO010000001.1"/>
</dbReference>
<accession>A0ABS5AM85</accession>
<dbReference type="EMBL" id="JAGIOO010000001">
    <property type="protein sequence ID" value="MBP2477324.1"/>
    <property type="molecule type" value="Genomic_DNA"/>
</dbReference>